<dbReference type="PATRIC" id="fig|1434110.4.peg.381"/>
<dbReference type="GeneID" id="24829443"/>
<evidence type="ECO:0000313" key="2">
    <source>
        <dbReference type="EMBL" id="AKB76805.1"/>
    </source>
</evidence>
<dbReference type="KEGG" id="mhor:MSHOH_0322"/>
<accession>A0A0E3WTQ2</accession>
<protein>
    <recommendedName>
        <fullName evidence="4">ABC-type transport system involved in multi-copper enzyme maturation, permease component</fullName>
    </recommendedName>
</protein>
<sequence length="351" mass="38792">MVNNKIAVIAKKEFFDSLKSKTFLIIFGIFLVLMLVSSITGINNYDKQLDQYQKLQADTQGIEENDVFSYFPEPKLTAVIFREMVSNIGIIGAIMAIILGYNAVSGEKERGNLKLLLSYPLYREDVINGKFLGKIGVLILTLAITSILSIACALVMGVNLTGSDLISITLFMVISTLYLITFLGISIFFSTVSKNGTSSILYSFMFWVVSTMIITSFSAVVSDAMVPIDDTVFYGGKVTSTDSFSITFSNTDGENVSEDGGESSFNKYQKKWKIQNTIESFLSPTQNYEQISGAVLGDDFVNIMVTDSSIQSETDMLEVLSGKISNIISMLVWAIISLIATYLVFMRQDIR</sequence>
<evidence type="ECO:0000313" key="3">
    <source>
        <dbReference type="Proteomes" id="UP000033101"/>
    </source>
</evidence>
<dbReference type="RefSeq" id="WP_048136855.1">
    <property type="nucleotide sequence ID" value="NZ_CP009516.1"/>
</dbReference>
<keyword evidence="1" id="KW-0472">Membrane</keyword>
<proteinExistence type="predicted"/>
<dbReference type="AlphaFoldDB" id="A0A0E3WTQ2"/>
<feature type="transmembrane region" description="Helical" evidence="1">
    <location>
        <begin position="84"/>
        <end position="104"/>
    </location>
</feature>
<reference evidence="2 3" key="1">
    <citation type="submission" date="2014-07" db="EMBL/GenBank/DDBJ databases">
        <title>Methanogenic archaea and the global carbon cycle.</title>
        <authorList>
            <person name="Henriksen J.R."/>
            <person name="Luke J."/>
            <person name="Reinhart S."/>
            <person name="Benedict M.N."/>
            <person name="Youngblut N.D."/>
            <person name="Metcalf M.E."/>
            <person name="Whitaker R.J."/>
            <person name="Metcalf W.W."/>
        </authorList>
    </citation>
    <scope>NUCLEOTIDE SEQUENCE [LARGE SCALE GENOMIC DNA]</scope>
    <source>
        <strain evidence="2 3">HB-1</strain>
    </source>
</reference>
<dbReference type="HOGENOM" id="CLU_068384_0_0_2"/>
<organism evidence="2 3">
    <name type="scientific">Methanosarcina horonobensis HB-1 = JCM 15518</name>
    <dbReference type="NCBI Taxonomy" id="1434110"/>
    <lineage>
        <taxon>Archaea</taxon>
        <taxon>Methanobacteriati</taxon>
        <taxon>Methanobacteriota</taxon>
        <taxon>Stenosarchaea group</taxon>
        <taxon>Methanomicrobia</taxon>
        <taxon>Methanosarcinales</taxon>
        <taxon>Methanosarcinaceae</taxon>
        <taxon>Methanosarcina</taxon>
    </lineage>
</organism>
<dbReference type="GO" id="GO:0005886">
    <property type="term" value="C:plasma membrane"/>
    <property type="evidence" value="ECO:0007669"/>
    <property type="project" value="UniProtKB-SubCell"/>
</dbReference>
<feature type="transmembrane region" description="Helical" evidence="1">
    <location>
        <begin position="324"/>
        <end position="345"/>
    </location>
</feature>
<keyword evidence="1" id="KW-1133">Transmembrane helix</keyword>
<name>A0A0E3WTQ2_9EURY</name>
<keyword evidence="1" id="KW-0812">Transmembrane</keyword>
<gene>
    <name evidence="2" type="ORF">MSHOH_0322</name>
</gene>
<feature type="transmembrane region" description="Helical" evidence="1">
    <location>
        <begin position="137"/>
        <end position="159"/>
    </location>
</feature>
<evidence type="ECO:0008006" key="4">
    <source>
        <dbReference type="Google" id="ProtNLM"/>
    </source>
</evidence>
<dbReference type="OrthoDB" id="86287at2157"/>
<feature type="transmembrane region" description="Helical" evidence="1">
    <location>
        <begin position="201"/>
        <end position="221"/>
    </location>
</feature>
<dbReference type="GO" id="GO:0140359">
    <property type="term" value="F:ABC-type transporter activity"/>
    <property type="evidence" value="ECO:0007669"/>
    <property type="project" value="InterPro"/>
</dbReference>
<dbReference type="Pfam" id="PF12679">
    <property type="entry name" value="ABC2_membrane_2"/>
    <property type="match status" value="1"/>
</dbReference>
<dbReference type="STRING" id="1434110.MSHOH_0322"/>
<dbReference type="Proteomes" id="UP000033101">
    <property type="component" value="Chromosome"/>
</dbReference>
<evidence type="ECO:0000256" key="1">
    <source>
        <dbReference type="SAM" id="Phobius"/>
    </source>
</evidence>
<dbReference type="EMBL" id="CP009516">
    <property type="protein sequence ID" value="AKB76805.1"/>
    <property type="molecule type" value="Genomic_DNA"/>
</dbReference>
<keyword evidence="3" id="KW-1185">Reference proteome</keyword>
<feature type="transmembrane region" description="Helical" evidence="1">
    <location>
        <begin position="21"/>
        <end position="42"/>
    </location>
</feature>
<feature type="transmembrane region" description="Helical" evidence="1">
    <location>
        <begin position="165"/>
        <end position="189"/>
    </location>
</feature>
<dbReference type="PANTHER" id="PTHR43471">
    <property type="entry name" value="ABC TRANSPORTER PERMEASE"/>
    <property type="match status" value="1"/>
</dbReference>
<dbReference type="PANTHER" id="PTHR43471:SF13">
    <property type="entry name" value="ABC-2 TYPE TRANSPORT SYSTEM PERMEASE PROTEIN"/>
    <property type="match status" value="1"/>
</dbReference>